<evidence type="ECO:0000256" key="2">
    <source>
        <dbReference type="SAM" id="SignalP"/>
    </source>
</evidence>
<evidence type="ECO:0000313" key="4">
    <source>
        <dbReference type="Proteomes" id="UP000662783"/>
    </source>
</evidence>
<dbReference type="NCBIfam" id="TIGR03519">
    <property type="entry name" value="T9SS_PorP_fam"/>
    <property type="match status" value="1"/>
</dbReference>
<dbReference type="KEGG" id="fuv:JR347_01955"/>
<gene>
    <name evidence="3" type="ORF">JR347_01955</name>
</gene>
<dbReference type="AlphaFoldDB" id="A0A974WGY5"/>
<dbReference type="RefSeq" id="WP_205722383.1">
    <property type="nucleotide sequence ID" value="NZ_CP070608.1"/>
</dbReference>
<feature type="signal peptide" evidence="2">
    <location>
        <begin position="1"/>
        <end position="23"/>
    </location>
</feature>
<dbReference type="Proteomes" id="UP000662783">
    <property type="component" value="Chromosome"/>
</dbReference>
<keyword evidence="4" id="KW-1185">Reference proteome</keyword>
<feature type="chain" id="PRO_5037777366" evidence="2">
    <location>
        <begin position="24"/>
        <end position="388"/>
    </location>
</feature>
<name>A0A974WGY5_9BACT</name>
<feature type="compositionally biased region" description="Basic residues" evidence="1">
    <location>
        <begin position="315"/>
        <end position="339"/>
    </location>
</feature>
<dbReference type="Pfam" id="PF11751">
    <property type="entry name" value="PorP_SprF"/>
    <property type="match status" value="1"/>
</dbReference>
<reference evidence="3" key="1">
    <citation type="submission" date="2021-02" db="EMBL/GenBank/DDBJ databases">
        <title>Fulvivirga sp. S481 isolated from sea water.</title>
        <authorList>
            <person name="Bae S.S."/>
            <person name="Baek K."/>
        </authorList>
    </citation>
    <scope>NUCLEOTIDE SEQUENCE</scope>
    <source>
        <strain evidence="3">S481</strain>
    </source>
</reference>
<proteinExistence type="predicted"/>
<accession>A0A974WGY5</accession>
<feature type="region of interest" description="Disordered" evidence="1">
    <location>
        <begin position="315"/>
        <end position="388"/>
    </location>
</feature>
<organism evidence="3 4">
    <name type="scientific">Fulvivirga lutea</name>
    <dbReference type="NCBI Taxonomy" id="2810512"/>
    <lineage>
        <taxon>Bacteria</taxon>
        <taxon>Pseudomonadati</taxon>
        <taxon>Bacteroidota</taxon>
        <taxon>Cytophagia</taxon>
        <taxon>Cytophagales</taxon>
        <taxon>Fulvivirgaceae</taxon>
        <taxon>Fulvivirga</taxon>
    </lineage>
</organism>
<evidence type="ECO:0000313" key="3">
    <source>
        <dbReference type="EMBL" id="QSE97875.1"/>
    </source>
</evidence>
<dbReference type="InterPro" id="IPR019861">
    <property type="entry name" value="PorP/SprF_Bacteroidetes"/>
</dbReference>
<sequence>MIKHLLKGISVLLITLSTTYVDAQDIPLFSQKLTNSFIYNPAMAGHTFGSLTLANRRNFSNVNGAAENNFLSFHTPFYDHRFGVGANVFREQVNFVDNIYASGAFAYHINFGSYNVLSMGVSAEYNSIGFDINSVIGDRNDPLLGEKSNNMDFSFGINYQHRYFKVGAAANRLATNLELSNNASVLSEFYSGYAAGLIPLRGGLDILEPTFTFRKLSAINDIWETGLYYTFNNLLTVGSSYRKGDILNAAVGLKVAKKFFVGYSYEIVNNNLGTDVGPSSEIAVRFDFNDKSYQERFRQDYKNSLAFRRKTLSTAAKRTRVGSRSPKSFKKRQKSRLKNIKSPNQRYNNLKKLPKVERRKFDNKKRRKKNYKRRKQKRYKSNKRKRYK</sequence>
<protein>
    <submittedName>
        <fullName evidence="3">PorP/SprF family type IX secretion system membrane protein</fullName>
    </submittedName>
</protein>
<dbReference type="EMBL" id="CP070608">
    <property type="protein sequence ID" value="QSE97875.1"/>
    <property type="molecule type" value="Genomic_DNA"/>
</dbReference>
<evidence type="ECO:0000256" key="1">
    <source>
        <dbReference type="SAM" id="MobiDB-lite"/>
    </source>
</evidence>
<feature type="compositionally biased region" description="Basic residues" evidence="1">
    <location>
        <begin position="361"/>
        <end position="388"/>
    </location>
</feature>
<keyword evidence="2" id="KW-0732">Signal</keyword>